<name>A0A7R9E7J3_9NEOP</name>
<dbReference type="EMBL" id="OB793602">
    <property type="protein sequence ID" value="CAD7427981.1"/>
    <property type="molecule type" value="Genomic_DNA"/>
</dbReference>
<accession>A0A7R9E7J3</accession>
<dbReference type="AlphaFoldDB" id="A0A7R9E7J3"/>
<organism evidence="2">
    <name type="scientific">Timema monikensis</name>
    <dbReference type="NCBI Taxonomy" id="170555"/>
    <lineage>
        <taxon>Eukaryota</taxon>
        <taxon>Metazoa</taxon>
        <taxon>Ecdysozoa</taxon>
        <taxon>Arthropoda</taxon>
        <taxon>Hexapoda</taxon>
        <taxon>Insecta</taxon>
        <taxon>Pterygota</taxon>
        <taxon>Neoptera</taxon>
        <taxon>Polyneoptera</taxon>
        <taxon>Phasmatodea</taxon>
        <taxon>Timematodea</taxon>
        <taxon>Timematoidea</taxon>
        <taxon>Timematidae</taxon>
        <taxon>Timema</taxon>
    </lineage>
</organism>
<gene>
    <name evidence="2" type="ORF">TMSB3V08_LOCUS4806</name>
</gene>
<evidence type="ECO:0000313" key="2">
    <source>
        <dbReference type="EMBL" id="CAD7427981.1"/>
    </source>
</evidence>
<protein>
    <submittedName>
        <fullName evidence="2">Uncharacterized protein</fullName>
    </submittedName>
</protein>
<proteinExistence type="predicted"/>
<sequence>MDCKDAELANSVDGAFERTIPVKMAAPQTPEYHRLPPNSQPDSPAISTHSSVHGSIHSSVISNTQPIFTNRSTRILNLPNRAHNPRYVPNFGISRYKSAFQTLLPFRRGTRPEQEIAVDHVGICSYMSFNWVTGLLYKGYRTSSSEPEHIIGSPLDSCDVNGQRTDWLTYYSSIRLCLGGSSPLHQDAMASKGVVSWARLS</sequence>
<evidence type="ECO:0000256" key="1">
    <source>
        <dbReference type="SAM" id="MobiDB-lite"/>
    </source>
</evidence>
<feature type="region of interest" description="Disordered" evidence="1">
    <location>
        <begin position="29"/>
        <end position="51"/>
    </location>
</feature>
<reference evidence="2" key="1">
    <citation type="submission" date="2020-11" db="EMBL/GenBank/DDBJ databases">
        <authorList>
            <person name="Tran Van P."/>
        </authorList>
    </citation>
    <scope>NUCLEOTIDE SEQUENCE</scope>
</reference>